<reference evidence="3" key="1">
    <citation type="submission" date="2025-08" db="UniProtKB">
        <authorList>
            <consortium name="RefSeq"/>
        </authorList>
    </citation>
    <scope>IDENTIFICATION</scope>
</reference>
<feature type="compositionally biased region" description="Polar residues" evidence="1">
    <location>
        <begin position="157"/>
        <end position="179"/>
    </location>
</feature>
<feature type="compositionally biased region" description="Polar residues" evidence="1">
    <location>
        <begin position="212"/>
        <end position="229"/>
    </location>
</feature>
<feature type="region of interest" description="Disordered" evidence="1">
    <location>
        <begin position="277"/>
        <end position="300"/>
    </location>
</feature>
<name>A0ABM1KX17_GEKJA</name>
<protein>
    <submittedName>
        <fullName evidence="3">Uncharacterized protein LOC107120121</fullName>
    </submittedName>
</protein>
<gene>
    <name evidence="3" type="primary">LOC107120121</name>
</gene>
<feature type="compositionally biased region" description="Basic and acidic residues" evidence="1">
    <location>
        <begin position="91"/>
        <end position="102"/>
    </location>
</feature>
<keyword evidence="2" id="KW-1185">Reference proteome</keyword>
<feature type="compositionally biased region" description="Basic and acidic residues" evidence="1">
    <location>
        <begin position="72"/>
        <end position="82"/>
    </location>
</feature>
<evidence type="ECO:0000256" key="1">
    <source>
        <dbReference type="SAM" id="MobiDB-lite"/>
    </source>
</evidence>
<organism evidence="2 3">
    <name type="scientific">Gekko japonicus</name>
    <name type="common">Schlegel's Japanese gecko</name>
    <dbReference type="NCBI Taxonomy" id="146911"/>
    <lineage>
        <taxon>Eukaryota</taxon>
        <taxon>Metazoa</taxon>
        <taxon>Chordata</taxon>
        <taxon>Craniata</taxon>
        <taxon>Vertebrata</taxon>
        <taxon>Euteleostomi</taxon>
        <taxon>Lepidosauria</taxon>
        <taxon>Squamata</taxon>
        <taxon>Bifurcata</taxon>
        <taxon>Gekkota</taxon>
        <taxon>Gekkonidae</taxon>
        <taxon>Gekkoninae</taxon>
        <taxon>Gekko</taxon>
    </lineage>
</organism>
<feature type="compositionally biased region" description="Basic and acidic residues" evidence="1">
    <location>
        <begin position="285"/>
        <end position="298"/>
    </location>
</feature>
<proteinExistence type="predicted"/>
<sequence length="346" mass="37384">MSCAFQAELVHAKHCQVVWLTWRPQQGAFKARELCDIIAAAVVSPPHARTLVGTETLVPLRTLQTPSPGAAETEKEPPDRPKGQVGRRKDRLAEDRNGHDITAELCGTTHSFWEPEPARRSKTHRIVELEGTSKATESNSLGFWPSSADRKDDPSGTAPSGPTDCSSSTGAPQDTSPFGFSTHPALALPTQLPRSVSEAGPRQGREEGVTAPCSTGTGSQTIPPTGQQHRGSSYGTGGRRGKLRGQRGHKNLTVGFGGPQAQAGGLVRASALPLADLQAPSRSDGGPRWRKEKKDSPGRRQLLHRRRHATTRARLHFFKIKKGGDDTHCFKNTPLGLFLSFCNFFS</sequence>
<dbReference type="RefSeq" id="XP_015278254.1">
    <property type="nucleotide sequence ID" value="XM_015422768.1"/>
</dbReference>
<dbReference type="GeneID" id="107120121"/>
<evidence type="ECO:0000313" key="2">
    <source>
        <dbReference type="Proteomes" id="UP000694871"/>
    </source>
</evidence>
<dbReference type="Proteomes" id="UP000694871">
    <property type="component" value="Unplaced"/>
</dbReference>
<feature type="region of interest" description="Disordered" evidence="1">
    <location>
        <begin position="59"/>
        <end position="245"/>
    </location>
</feature>
<accession>A0ABM1KX17</accession>
<evidence type="ECO:0000313" key="3">
    <source>
        <dbReference type="RefSeq" id="XP_015278254.1"/>
    </source>
</evidence>